<dbReference type="InterPro" id="IPR050441">
    <property type="entry name" value="RBM"/>
</dbReference>
<name>W7JLY8_PLAFO</name>
<organism evidence="3 4">
    <name type="scientific">Plasmodium falciparum (isolate NF54)</name>
    <dbReference type="NCBI Taxonomy" id="5843"/>
    <lineage>
        <taxon>Eukaryota</taxon>
        <taxon>Sar</taxon>
        <taxon>Alveolata</taxon>
        <taxon>Apicomplexa</taxon>
        <taxon>Aconoidasida</taxon>
        <taxon>Haemosporida</taxon>
        <taxon>Plasmodiidae</taxon>
        <taxon>Plasmodium</taxon>
        <taxon>Plasmodium (Laverania)</taxon>
    </lineage>
</organism>
<dbReference type="PANTHER" id="PTHR48034">
    <property type="entry name" value="TRANSFORMER-2 SEX-DETERMINING PROTEIN-RELATED"/>
    <property type="match status" value="1"/>
</dbReference>
<dbReference type="GO" id="GO:0003723">
    <property type="term" value="F:RNA binding"/>
    <property type="evidence" value="ECO:0007669"/>
    <property type="project" value="UniProtKB-UniRule"/>
</dbReference>
<evidence type="ECO:0000256" key="1">
    <source>
        <dbReference type="PROSITE-ProRule" id="PRU00176"/>
    </source>
</evidence>
<dbReference type="AlphaFoldDB" id="W7JLY8"/>
<accession>W7JLY8</accession>
<evidence type="ECO:0000313" key="4">
    <source>
        <dbReference type="Proteomes" id="UP000030673"/>
    </source>
</evidence>
<proteinExistence type="predicted"/>
<evidence type="ECO:0000259" key="2">
    <source>
        <dbReference type="PROSITE" id="PS50102"/>
    </source>
</evidence>
<dbReference type="Gene3D" id="3.30.70.330">
    <property type="match status" value="1"/>
</dbReference>
<protein>
    <recommendedName>
        <fullName evidence="2">RRM domain-containing protein</fullName>
    </recommendedName>
</protein>
<dbReference type="SMART" id="SM00360">
    <property type="entry name" value="RRM"/>
    <property type="match status" value="1"/>
</dbReference>
<dbReference type="Pfam" id="PF00076">
    <property type="entry name" value="RRM_1"/>
    <property type="match status" value="1"/>
</dbReference>
<dbReference type="InterPro" id="IPR035979">
    <property type="entry name" value="RBD_domain_sf"/>
</dbReference>
<dbReference type="SUPFAM" id="SSF54928">
    <property type="entry name" value="RNA-binding domain, RBD"/>
    <property type="match status" value="1"/>
</dbReference>
<gene>
    <name evidence="3" type="ORF">PFNF54_05572</name>
</gene>
<keyword evidence="4" id="KW-1185">Reference proteome</keyword>
<sequence length="423" mass="50694">MYIKMNYDKLNLFKENFDMMYVIEEIETHLHEKKHLLCDINENILISEKNKTSIDIYEKHLIEKQIQILKKNKINYKKLNNINYVKYFLPLCIQPKTNNTDKCLSERDVYMKNFKKKNILRELHVKKRLTEYRINQFIEKYTGKFLKNNVLHKQISKIYNNKSKIEIFIKGDNFSYNRVIGDIAFFDSKPNVHGYIELLNNEDVIKCVDNIKLGKLDELEFNLNYSIPIIKKKIIPDMEKIKMNKEKNKQLKDEKKKDKESCTVVVKNLHFNTRKNKLQNIFGQIGEIENIYLSKKISENNIKRNKGFAFITFKNSNDATSSLILNDIIIDGRNILISKFNNDKDGKYQYNHDINNHSNTKHDYHDKKFSNHKYYKKDRKQYFEKKRINLNKTNDNDAENEKKTDNQTIGMTNDDFRKLFFKS</sequence>
<dbReference type="PROSITE" id="PS50102">
    <property type="entry name" value="RRM"/>
    <property type="match status" value="1"/>
</dbReference>
<reference evidence="3 4" key="1">
    <citation type="submission" date="2013-02" db="EMBL/GenBank/DDBJ databases">
        <title>The Genome Sequence of Plasmodium falciparum NF54.</title>
        <authorList>
            <consortium name="The Broad Institute Genome Sequencing Platform"/>
            <consortium name="The Broad Institute Genome Sequencing Center for Infectious Disease"/>
            <person name="Neafsey D."/>
            <person name="Cheeseman I."/>
            <person name="Volkman S."/>
            <person name="Adams J."/>
            <person name="Walker B."/>
            <person name="Young S.K."/>
            <person name="Zeng Q."/>
            <person name="Gargeya S."/>
            <person name="Fitzgerald M."/>
            <person name="Haas B."/>
            <person name="Abouelleil A."/>
            <person name="Alvarado L."/>
            <person name="Arachchi H.M."/>
            <person name="Berlin A.M."/>
            <person name="Chapman S.B."/>
            <person name="Dewar J."/>
            <person name="Goldberg J."/>
            <person name="Griggs A."/>
            <person name="Gujja S."/>
            <person name="Hansen M."/>
            <person name="Howarth C."/>
            <person name="Imamovic A."/>
            <person name="Larimer J."/>
            <person name="McCowan C."/>
            <person name="Murphy C."/>
            <person name="Neiman D."/>
            <person name="Pearson M."/>
            <person name="Priest M."/>
            <person name="Roberts A."/>
            <person name="Saif S."/>
            <person name="Shea T."/>
            <person name="Sisk P."/>
            <person name="Sykes S."/>
            <person name="Wortman J."/>
            <person name="Nusbaum C."/>
            <person name="Birren B."/>
        </authorList>
    </citation>
    <scope>NUCLEOTIDE SEQUENCE [LARGE SCALE GENOMIC DNA]</scope>
    <source>
        <strain evidence="3 4">NF54</strain>
    </source>
</reference>
<keyword evidence="1" id="KW-0694">RNA-binding</keyword>
<dbReference type="Proteomes" id="UP000030673">
    <property type="component" value="Unassembled WGS sequence"/>
</dbReference>
<dbReference type="EMBL" id="KE123882">
    <property type="protein sequence ID" value="EWC85908.1"/>
    <property type="molecule type" value="Genomic_DNA"/>
</dbReference>
<dbReference type="InterPro" id="IPR012677">
    <property type="entry name" value="Nucleotide-bd_a/b_plait_sf"/>
</dbReference>
<feature type="domain" description="RRM" evidence="2">
    <location>
        <begin position="262"/>
        <end position="342"/>
    </location>
</feature>
<dbReference type="InterPro" id="IPR000504">
    <property type="entry name" value="RRM_dom"/>
</dbReference>
<evidence type="ECO:0000313" key="3">
    <source>
        <dbReference type="EMBL" id="EWC85908.1"/>
    </source>
</evidence>